<evidence type="ECO:0000256" key="3">
    <source>
        <dbReference type="ARBA" id="ARBA00022676"/>
    </source>
</evidence>
<evidence type="ECO:0000313" key="8">
    <source>
        <dbReference type="EMBL" id="MEE1973105.1"/>
    </source>
</evidence>
<evidence type="ECO:0000256" key="1">
    <source>
        <dbReference type="ARBA" id="ARBA00004236"/>
    </source>
</evidence>
<dbReference type="EMBL" id="JAZDDF010000005">
    <property type="protein sequence ID" value="MEE1973105.1"/>
    <property type="molecule type" value="Genomic_DNA"/>
</dbReference>
<keyword evidence="3 8" id="KW-0328">Glycosyltransferase</keyword>
<dbReference type="InterPro" id="IPR001173">
    <property type="entry name" value="Glyco_trans_2-like"/>
</dbReference>
<evidence type="ECO:0000256" key="4">
    <source>
        <dbReference type="ARBA" id="ARBA00022679"/>
    </source>
</evidence>
<evidence type="ECO:0000313" key="9">
    <source>
        <dbReference type="Proteomes" id="UP000323188"/>
    </source>
</evidence>
<protein>
    <submittedName>
        <fullName evidence="7">Glycosyltransferase</fullName>
        <ecNumber evidence="8">2.4.-.-</ecNumber>
    </submittedName>
</protein>
<dbReference type="PANTHER" id="PTHR43646:SF2">
    <property type="entry name" value="GLYCOSYLTRANSFERASE 2-LIKE DOMAIN-CONTAINING PROTEIN"/>
    <property type="match status" value="1"/>
</dbReference>
<accession>A0A5B2TS86</accession>
<reference evidence="7 9" key="1">
    <citation type="submission" date="2019-09" db="EMBL/GenBank/DDBJ databases">
        <authorList>
            <person name="Khan S.A."/>
            <person name="Jeon C.O."/>
            <person name="Chun B.H."/>
            <person name="Jeong S.E."/>
        </authorList>
    </citation>
    <scope>NUCLEOTIDE SEQUENCE [LARGE SCALE GENOMIC DNA]</scope>
    <source>
        <strain evidence="7 9">KCTC 42508</strain>
    </source>
</reference>
<organism evidence="7 9">
    <name type="scientific">Maribacter flavus</name>
    <dbReference type="NCBI Taxonomy" id="1658664"/>
    <lineage>
        <taxon>Bacteria</taxon>
        <taxon>Pseudomonadati</taxon>
        <taxon>Bacteroidota</taxon>
        <taxon>Flavobacteriia</taxon>
        <taxon>Flavobacteriales</taxon>
        <taxon>Flavobacteriaceae</taxon>
        <taxon>Maribacter</taxon>
    </lineage>
</organism>
<evidence type="ECO:0000313" key="10">
    <source>
        <dbReference type="Proteomes" id="UP001343698"/>
    </source>
</evidence>
<dbReference type="RefSeq" id="WP_154918879.1">
    <property type="nucleotide sequence ID" value="NZ_JAZDDF010000005.1"/>
</dbReference>
<dbReference type="SUPFAM" id="SSF53448">
    <property type="entry name" value="Nucleotide-diphospho-sugar transferases"/>
    <property type="match status" value="1"/>
</dbReference>
<dbReference type="GO" id="GO:0016757">
    <property type="term" value="F:glycosyltransferase activity"/>
    <property type="evidence" value="ECO:0007669"/>
    <property type="project" value="UniProtKB-KW"/>
</dbReference>
<comment type="caution">
    <text evidence="7">The sequence shown here is derived from an EMBL/GenBank/DDBJ whole genome shotgun (WGS) entry which is preliminary data.</text>
</comment>
<comment type="subcellular location">
    <subcellularLocation>
        <location evidence="1">Cell membrane</location>
    </subcellularLocation>
</comment>
<name>A0A5B2TS86_9FLAO</name>
<keyword evidence="4 7" id="KW-0808">Transferase</keyword>
<evidence type="ECO:0000313" key="7">
    <source>
        <dbReference type="EMBL" id="KAA2216758.1"/>
    </source>
</evidence>
<sequence length="233" mass="26704">MISIIIPSHKETVNIDLLVGRLSSFSSQVPFEILVALSPESEMDFKRETLDKADIIRCTKKGRACQMNEAAKLAKGEVLAFLHADVKPPDSFLFDIQKTIKSGFDAGFFSYRFDRESLPLKINSYFTAKDGIFTGGGDQCLFIIRQVFETLGCFKETQVLMEDFEFFERMKKNGIRYKIIKNDLIVSARKYEANSYLRVNLSNLLLVILFRLGYPSKKLKTIHDKLIRTPYNT</sequence>
<evidence type="ECO:0000256" key="5">
    <source>
        <dbReference type="ARBA" id="ARBA00023136"/>
    </source>
</evidence>
<dbReference type="EC" id="2.4.-.-" evidence="8"/>
<reference evidence="8 10" key="2">
    <citation type="submission" date="2024-01" db="EMBL/GenBank/DDBJ databases">
        <title>Maribacter spp. originated from different algae showed divergent polysaccharides utilization ability.</title>
        <authorList>
            <person name="Wang H."/>
            <person name="Wu Y."/>
        </authorList>
    </citation>
    <scope>NUCLEOTIDE SEQUENCE [LARGE SCALE GENOMIC DNA]</scope>
    <source>
        <strain evidence="8 10">KPT27_14</strain>
    </source>
</reference>
<dbReference type="GO" id="GO:0005886">
    <property type="term" value="C:plasma membrane"/>
    <property type="evidence" value="ECO:0007669"/>
    <property type="project" value="UniProtKB-SubCell"/>
</dbReference>
<gene>
    <name evidence="7" type="ORF">F0361_12250</name>
    <name evidence="8" type="ORF">V1H85_11655</name>
</gene>
<dbReference type="EMBL" id="VUOE01000002">
    <property type="protein sequence ID" value="KAA2216758.1"/>
    <property type="molecule type" value="Genomic_DNA"/>
</dbReference>
<dbReference type="Gene3D" id="3.90.550.10">
    <property type="entry name" value="Spore Coat Polysaccharide Biosynthesis Protein SpsA, Chain A"/>
    <property type="match status" value="1"/>
</dbReference>
<dbReference type="Pfam" id="PF00535">
    <property type="entry name" value="Glycos_transf_2"/>
    <property type="match status" value="1"/>
</dbReference>
<proteinExistence type="predicted"/>
<keyword evidence="10" id="KW-1185">Reference proteome</keyword>
<dbReference type="Proteomes" id="UP001343698">
    <property type="component" value="Unassembled WGS sequence"/>
</dbReference>
<dbReference type="PANTHER" id="PTHR43646">
    <property type="entry name" value="GLYCOSYLTRANSFERASE"/>
    <property type="match status" value="1"/>
</dbReference>
<dbReference type="Proteomes" id="UP000323188">
    <property type="component" value="Unassembled WGS sequence"/>
</dbReference>
<feature type="domain" description="Glycosyltransferase 2-like" evidence="6">
    <location>
        <begin position="3"/>
        <end position="105"/>
    </location>
</feature>
<dbReference type="AlphaFoldDB" id="A0A5B2TS86"/>
<keyword evidence="5" id="KW-0472">Membrane</keyword>
<evidence type="ECO:0000259" key="6">
    <source>
        <dbReference type="Pfam" id="PF00535"/>
    </source>
</evidence>
<keyword evidence="2" id="KW-1003">Cell membrane</keyword>
<evidence type="ECO:0000256" key="2">
    <source>
        <dbReference type="ARBA" id="ARBA00022475"/>
    </source>
</evidence>
<dbReference type="InterPro" id="IPR029044">
    <property type="entry name" value="Nucleotide-diphossugar_trans"/>
</dbReference>